<name>A0A3B1DSQ8_9ZZZZ</name>
<evidence type="ECO:0000313" key="1">
    <source>
        <dbReference type="EMBL" id="VAX39194.1"/>
    </source>
</evidence>
<protein>
    <submittedName>
        <fullName evidence="1">Uncharacterized protein</fullName>
    </submittedName>
</protein>
<dbReference type="InterPro" id="IPR045584">
    <property type="entry name" value="Pilin-like"/>
</dbReference>
<gene>
    <name evidence="1" type="ORF">MNBD_PLANCTO02-1149</name>
</gene>
<organism evidence="1">
    <name type="scientific">hydrothermal vent metagenome</name>
    <dbReference type="NCBI Taxonomy" id="652676"/>
    <lineage>
        <taxon>unclassified sequences</taxon>
        <taxon>metagenomes</taxon>
        <taxon>ecological metagenomes</taxon>
    </lineage>
</organism>
<dbReference type="EMBL" id="UOGL01000311">
    <property type="protein sequence ID" value="VAX39194.1"/>
    <property type="molecule type" value="Genomic_DNA"/>
</dbReference>
<sequence>MRQGTTVKAIAFFMLTASLLYAEKGVSTQKKKALEKVFQVSKKTTFFTTPLLKSGRVDYIKAFNAYTKPKGVTPEKNGAVYLVKAIGWQEKHEYGSKEEKVYRTNLFTLLGLKKEGKGFYAFPPKGGNEIIDSYSYMKLKIKVFPEFGKEKEKKALEKKLQSDLHAENAKGESVPWKKEERPETWKWIQMNEIPLKLAHRAMEQPFFYLPFARATTNNQQPKTLLSTPTPVRKDCRKIARLLFQRALNHLGENRPDEAAKDLMVIHQLARKIGINGSLSIYLTGVSMEAIANKGDYYLAMHAGFSIEKLKSYTKMLQALSPAFDINKTINVYARCRSLDTIQNLAISSHKEAMEDYKGIGLPNWLTTGHFIFDWDQILTNFNLFYDKINETNSKHFLVQIKLQNQITKNALKSKEKLKELSSKHFALKGLIKGKQYRTHVMGDSLMALLMPAIMQAFTGEQEILMKQEMNIVHFHLELYKRKNGKYPTKLNALLPNYLAKIPQDRFTEKQNLKYLSDGKSFKLYSVGRDLKDNKGASWGESPDGNDIVIKVP</sequence>
<dbReference type="Gene3D" id="3.30.700.10">
    <property type="entry name" value="Glycoprotein, Type 4 Pilin"/>
    <property type="match status" value="1"/>
</dbReference>
<dbReference type="AlphaFoldDB" id="A0A3B1DSQ8"/>
<proteinExistence type="predicted"/>
<accession>A0A3B1DSQ8</accession>
<reference evidence="1" key="1">
    <citation type="submission" date="2018-06" db="EMBL/GenBank/DDBJ databases">
        <authorList>
            <person name="Zhirakovskaya E."/>
        </authorList>
    </citation>
    <scope>NUCLEOTIDE SEQUENCE</scope>
</reference>
<dbReference type="SUPFAM" id="SSF54523">
    <property type="entry name" value="Pili subunits"/>
    <property type="match status" value="1"/>
</dbReference>